<organism evidence="1 2">
    <name type="scientific">Chelonia mydas</name>
    <name type="common">Green sea-turtle</name>
    <name type="synonym">Chelonia agassizi</name>
    <dbReference type="NCBI Taxonomy" id="8469"/>
    <lineage>
        <taxon>Eukaryota</taxon>
        <taxon>Metazoa</taxon>
        <taxon>Chordata</taxon>
        <taxon>Craniata</taxon>
        <taxon>Vertebrata</taxon>
        <taxon>Euteleostomi</taxon>
        <taxon>Archelosauria</taxon>
        <taxon>Testudinata</taxon>
        <taxon>Testudines</taxon>
        <taxon>Cryptodira</taxon>
        <taxon>Durocryptodira</taxon>
        <taxon>Americhelydia</taxon>
        <taxon>Chelonioidea</taxon>
        <taxon>Cheloniidae</taxon>
        <taxon>Chelonia</taxon>
    </lineage>
</organism>
<sequence>MLVKRKQERRPLGDIIARTQGKHEGDLTMLATDSVATCNKEENASNLVTRKSSSLPERELCENPPDGPEVILDVCETQKEFGDLSVVPKLVLDINKAQKEPVAVHDIAEGKEFLGEVFEVCEKELFP</sequence>
<dbReference type="Proteomes" id="UP000031443">
    <property type="component" value="Unassembled WGS sequence"/>
</dbReference>
<gene>
    <name evidence="1" type="ORF">UY3_09192</name>
</gene>
<dbReference type="EMBL" id="KB535353">
    <property type="protein sequence ID" value="EMP33660.1"/>
    <property type="molecule type" value="Genomic_DNA"/>
</dbReference>
<reference evidence="2" key="1">
    <citation type="journal article" date="2013" name="Nat. Genet.">
        <title>The draft genomes of soft-shell turtle and green sea turtle yield insights into the development and evolution of the turtle-specific body plan.</title>
        <authorList>
            <person name="Wang Z."/>
            <person name="Pascual-Anaya J."/>
            <person name="Zadissa A."/>
            <person name="Li W."/>
            <person name="Niimura Y."/>
            <person name="Huang Z."/>
            <person name="Li C."/>
            <person name="White S."/>
            <person name="Xiong Z."/>
            <person name="Fang D."/>
            <person name="Wang B."/>
            <person name="Ming Y."/>
            <person name="Chen Y."/>
            <person name="Zheng Y."/>
            <person name="Kuraku S."/>
            <person name="Pignatelli M."/>
            <person name="Herrero J."/>
            <person name="Beal K."/>
            <person name="Nozawa M."/>
            <person name="Li Q."/>
            <person name="Wang J."/>
            <person name="Zhang H."/>
            <person name="Yu L."/>
            <person name="Shigenobu S."/>
            <person name="Wang J."/>
            <person name="Liu J."/>
            <person name="Flicek P."/>
            <person name="Searle S."/>
            <person name="Wang J."/>
            <person name="Kuratani S."/>
            <person name="Yin Y."/>
            <person name="Aken B."/>
            <person name="Zhang G."/>
            <person name="Irie N."/>
        </authorList>
    </citation>
    <scope>NUCLEOTIDE SEQUENCE [LARGE SCALE GENOMIC DNA]</scope>
</reference>
<evidence type="ECO:0000313" key="1">
    <source>
        <dbReference type="EMBL" id="EMP33660.1"/>
    </source>
</evidence>
<protein>
    <submittedName>
        <fullName evidence="1">Uncharacterized protein</fullName>
    </submittedName>
</protein>
<dbReference type="AlphaFoldDB" id="M7BDJ5"/>
<name>M7BDJ5_CHEMY</name>
<evidence type="ECO:0000313" key="2">
    <source>
        <dbReference type="Proteomes" id="UP000031443"/>
    </source>
</evidence>
<keyword evidence="2" id="KW-1185">Reference proteome</keyword>
<proteinExistence type="predicted"/>
<accession>M7BDJ5</accession>